<dbReference type="InterPro" id="IPR050942">
    <property type="entry name" value="F-box_BR-signaling"/>
</dbReference>
<proteinExistence type="predicted"/>
<sequence>MIIHRDSDWLSFVKAGQSKWGVASTLAVNGTDRYADCTYHDGRFYTVTFHGMVEKWDIDDLGRVTRDVLVAGRMHVGPILTRHLLSTSWGDLLQVHSHLAPGYPDRIRFRIHRVGQDGCKKVSRKVLIDHALFLGLNNSACLLTKDFPRLRAQCIYFSAPWMIVSFEWLHRLNNGSNMPFPFLIIKHGIVLLLLRSGSRQICNSLKSVT</sequence>
<gene>
    <name evidence="2" type="primary">gb15810</name>
    <name evidence="2" type="ORF">PR202_gb15810</name>
</gene>
<name>A0AAV5EYT5_ELECO</name>
<dbReference type="Pfam" id="PF03478">
    <property type="entry name" value="Beta-prop_KIB1-4"/>
    <property type="match status" value="1"/>
</dbReference>
<reference evidence="2" key="2">
    <citation type="submission" date="2021-12" db="EMBL/GenBank/DDBJ databases">
        <title>Resequencing data analysis of finger millet.</title>
        <authorList>
            <person name="Hatakeyama M."/>
            <person name="Aluri S."/>
            <person name="Balachadran M.T."/>
            <person name="Sivarajan S.R."/>
            <person name="Poveda L."/>
            <person name="Shimizu-Inatsugi R."/>
            <person name="Schlapbach R."/>
            <person name="Sreeman S.M."/>
            <person name="Shimizu K.K."/>
        </authorList>
    </citation>
    <scope>NUCLEOTIDE SEQUENCE</scope>
</reference>
<dbReference type="PANTHER" id="PTHR44259">
    <property type="entry name" value="OS07G0183000 PROTEIN-RELATED"/>
    <property type="match status" value="1"/>
</dbReference>
<dbReference type="EMBL" id="BQKI01000079">
    <property type="protein sequence ID" value="GJN27761.1"/>
    <property type="molecule type" value="Genomic_DNA"/>
</dbReference>
<dbReference type="InterPro" id="IPR005174">
    <property type="entry name" value="KIB1-4_b-propeller"/>
</dbReference>
<evidence type="ECO:0000259" key="1">
    <source>
        <dbReference type="Pfam" id="PF03478"/>
    </source>
</evidence>
<dbReference type="Proteomes" id="UP001054889">
    <property type="component" value="Unassembled WGS sequence"/>
</dbReference>
<reference evidence="2" key="1">
    <citation type="journal article" date="2018" name="DNA Res.">
        <title>Multiple hybrid de novo genome assembly of finger millet, an orphan allotetraploid crop.</title>
        <authorList>
            <person name="Hatakeyama M."/>
            <person name="Aluri S."/>
            <person name="Balachadran M.T."/>
            <person name="Sivarajan S.R."/>
            <person name="Patrignani A."/>
            <person name="Gruter S."/>
            <person name="Poveda L."/>
            <person name="Shimizu-Inatsugi R."/>
            <person name="Baeten J."/>
            <person name="Francoijs K.J."/>
            <person name="Nataraja K.N."/>
            <person name="Reddy Y.A.N."/>
            <person name="Phadnis S."/>
            <person name="Ravikumar R.L."/>
            <person name="Schlapbach R."/>
            <person name="Sreeman S.M."/>
            <person name="Shimizu K.K."/>
        </authorList>
    </citation>
    <scope>NUCLEOTIDE SEQUENCE</scope>
</reference>
<accession>A0AAV5EYT5</accession>
<comment type="caution">
    <text evidence="2">The sequence shown here is derived from an EMBL/GenBank/DDBJ whole genome shotgun (WGS) entry which is preliminary data.</text>
</comment>
<evidence type="ECO:0000313" key="3">
    <source>
        <dbReference type="Proteomes" id="UP001054889"/>
    </source>
</evidence>
<evidence type="ECO:0000313" key="2">
    <source>
        <dbReference type="EMBL" id="GJN27761.1"/>
    </source>
</evidence>
<dbReference type="PANTHER" id="PTHR44259:SF77">
    <property type="entry name" value="OS04G0563401 PROTEIN"/>
    <property type="match status" value="1"/>
</dbReference>
<dbReference type="AlphaFoldDB" id="A0AAV5EYT5"/>
<organism evidence="2 3">
    <name type="scientific">Eleusine coracana subsp. coracana</name>
    <dbReference type="NCBI Taxonomy" id="191504"/>
    <lineage>
        <taxon>Eukaryota</taxon>
        <taxon>Viridiplantae</taxon>
        <taxon>Streptophyta</taxon>
        <taxon>Embryophyta</taxon>
        <taxon>Tracheophyta</taxon>
        <taxon>Spermatophyta</taxon>
        <taxon>Magnoliopsida</taxon>
        <taxon>Liliopsida</taxon>
        <taxon>Poales</taxon>
        <taxon>Poaceae</taxon>
        <taxon>PACMAD clade</taxon>
        <taxon>Chloridoideae</taxon>
        <taxon>Cynodonteae</taxon>
        <taxon>Eleusininae</taxon>
        <taxon>Eleusine</taxon>
    </lineage>
</organism>
<feature type="domain" description="KIB1-4 beta-propeller" evidence="1">
    <location>
        <begin position="1"/>
        <end position="158"/>
    </location>
</feature>
<keyword evidence="3" id="KW-1185">Reference proteome</keyword>
<protein>
    <recommendedName>
        <fullName evidence="1">KIB1-4 beta-propeller domain-containing protein</fullName>
    </recommendedName>
</protein>